<keyword evidence="3 5" id="KW-0964">Secreted</keyword>
<gene>
    <name evidence="6" type="ORF">PHMEG_00036752</name>
</gene>
<comment type="domain">
    <text evidence="5">The RxLR-dEER motif acts to carry the protein into the host cell cytoplasm through binding to cell surface phosphatidylinositol-3-phosphate.</text>
</comment>
<evidence type="ECO:0000256" key="5">
    <source>
        <dbReference type="RuleBase" id="RU367124"/>
    </source>
</evidence>
<evidence type="ECO:0000256" key="2">
    <source>
        <dbReference type="ARBA" id="ARBA00010400"/>
    </source>
</evidence>
<accession>A0A225ULE2</accession>
<dbReference type="OrthoDB" id="127916at2759"/>
<feature type="signal peptide" evidence="5">
    <location>
        <begin position="1"/>
        <end position="22"/>
    </location>
</feature>
<feature type="chain" id="PRO_5044994603" description="RxLR effector protein" evidence="5">
    <location>
        <begin position="23"/>
        <end position="137"/>
    </location>
</feature>
<proteinExistence type="inferred from homology"/>
<keyword evidence="7" id="KW-1185">Reference proteome</keyword>
<organism evidence="6 7">
    <name type="scientific">Phytophthora megakarya</name>
    <dbReference type="NCBI Taxonomy" id="4795"/>
    <lineage>
        <taxon>Eukaryota</taxon>
        <taxon>Sar</taxon>
        <taxon>Stramenopiles</taxon>
        <taxon>Oomycota</taxon>
        <taxon>Peronosporomycetes</taxon>
        <taxon>Peronosporales</taxon>
        <taxon>Peronosporaceae</taxon>
        <taxon>Phytophthora</taxon>
    </lineage>
</organism>
<comment type="function">
    <text evidence="5">Effector that suppresses plant defense responses during pathogen infection.</text>
</comment>
<dbReference type="EMBL" id="NBNE01015535">
    <property type="protein sequence ID" value="OWY93740.1"/>
    <property type="molecule type" value="Genomic_DNA"/>
</dbReference>
<evidence type="ECO:0000313" key="6">
    <source>
        <dbReference type="EMBL" id="OWY93740.1"/>
    </source>
</evidence>
<evidence type="ECO:0000313" key="7">
    <source>
        <dbReference type="Proteomes" id="UP000198211"/>
    </source>
</evidence>
<dbReference type="Proteomes" id="UP000198211">
    <property type="component" value="Unassembled WGS sequence"/>
</dbReference>
<feature type="non-terminal residue" evidence="6">
    <location>
        <position position="137"/>
    </location>
</feature>
<reference evidence="7" key="1">
    <citation type="submission" date="2017-03" db="EMBL/GenBank/DDBJ databases">
        <title>Phytopthora megakarya and P. palmivora, two closely related causual agents of cacao black pod achieved similar genome size and gene model numbers by different mechanisms.</title>
        <authorList>
            <person name="Ali S."/>
            <person name="Shao J."/>
            <person name="Larry D.J."/>
            <person name="Kronmiller B."/>
            <person name="Shen D."/>
            <person name="Strem M.D."/>
            <person name="Melnick R.L."/>
            <person name="Guiltinan M.J."/>
            <person name="Tyler B.M."/>
            <person name="Meinhardt L.W."/>
            <person name="Bailey B.A."/>
        </authorList>
    </citation>
    <scope>NUCLEOTIDE SEQUENCE [LARGE SCALE GENOMIC DNA]</scope>
    <source>
        <strain evidence="7">zdho120</strain>
    </source>
</reference>
<evidence type="ECO:0000256" key="1">
    <source>
        <dbReference type="ARBA" id="ARBA00004613"/>
    </source>
</evidence>
<dbReference type="Pfam" id="PF16810">
    <property type="entry name" value="RXLR"/>
    <property type="match status" value="1"/>
</dbReference>
<comment type="similarity">
    <text evidence="2 5">Belongs to the RxLR effector family.</text>
</comment>
<comment type="subcellular location">
    <subcellularLocation>
        <location evidence="1 5">Secreted</location>
    </subcellularLocation>
</comment>
<evidence type="ECO:0000256" key="3">
    <source>
        <dbReference type="ARBA" id="ARBA00022525"/>
    </source>
</evidence>
<name>A0A225ULE2_9STRA</name>
<dbReference type="AlphaFoldDB" id="A0A225ULE2"/>
<sequence length="137" mass="15678">MRSVFYVALAVAVLAHTSIVAAFTNAEESQLLSKTIPDFATDTVINRESTKRFLRVTDPDDDFLTPDDEERVKYASLRWIMKKLGNVKTTPKKAQKFRSLEMIMKRLDTAKKAPKKKQRFASIEAIMKKLNKEKNAL</sequence>
<protein>
    <recommendedName>
        <fullName evidence="5">RxLR effector protein</fullName>
    </recommendedName>
</protein>
<evidence type="ECO:0000256" key="4">
    <source>
        <dbReference type="ARBA" id="ARBA00022729"/>
    </source>
</evidence>
<dbReference type="InterPro" id="IPR031825">
    <property type="entry name" value="RXLR"/>
</dbReference>
<keyword evidence="4 5" id="KW-0732">Signal</keyword>
<comment type="caution">
    <text evidence="6">The sequence shown here is derived from an EMBL/GenBank/DDBJ whole genome shotgun (WGS) entry which is preliminary data.</text>
</comment>